<name>A0A232FCX9_9HYME</name>
<dbReference type="GO" id="GO:0007023">
    <property type="term" value="P:post-chaperonin tubulin folding pathway"/>
    <property type="evidence" value="ECO:0007669"/>
    <property type="project" value="InterPro"/>
</dbReference>
<dbReference type="GO" id="GO:0007021">
    <property type="term" value="P:tubulin complex assembly"/>
    <property type="evidence" value="ECO:0007669"/>
    <property type="project" value="InterPro"/>
</dbReference>
<dbReference type="InterPro" id="IPR016024">
    <property type="entry name" value="ARM-type_fold"/>
</dbReference>
<evidence type="ECO:0000259" key="5">
    <source>
        <dbReference type="Pfam" id="PF25767"/>
    </source>
</evidence>
<keyword evidence="3" id="KW-0143">Chaperone</keyword>
<keyword evidence="7" id="KW-1185">Reference proteome</keyword>
<dbReference type="InterPro" id="IPR058033">
    <property type="entry name" value="ARM_TBCD_2nd"/>
</dbReference>
<sequence length="1155" mass="131862">MIVNDNESESNNCGGGHSAFKEIDEINHLIQQLHLPDLPTRIMEKNQDRFCFILKQYQDQPQLLDPYLESFLSPLIKFIREKTEFDYLKHYVFKYIYIIMSVKTYKKIAIHLPHEVTDFNPVLEMLENQDINDKDNWQTRYVLLVWLSIITKIPFAMSRLETGVSTGANSEQTITQRVIDICKKYCSSKDACSPAAIFLVANFLTRFDVKERYLDDMIKWSLNHFETDHWNHRPLAVISSIIKHSCREDISPYTQLILDKITENKLNESSADLVRKFSMKIIQRIGMILLKANVTPWRYKKASKVIILNANPTDSSSIEPVAIDKEFTEAENEDHEIPPIMEDILEHLITGLQDKSIIIRWSAAKGIGRITARLPIDLADDVLGFVLNLFSSRESETAWHGGCLALAELGRRGLLLPYRLKDFIPLVIQALVFDEPRAYGPVGSIIRDAACFVCWSFARAFEPHVFEPYVKEIAPALLIVTCFDREINCRRAGSAAFQENVGRQGNFPHGIDIIAAADYFEVGVRSNAFLKISVHVAKYEGYLKPLVDHLVKRKVTHWDVAIRELAAKALHNLTELDTSYMIEEVLPTLIGFIDSIDLFVRHGAILSIAEILVALHKTLGKSIEEIVDSNDLDEIKNIVSTCRSRGQLRGLGGEVIKQACVTLIKKFALVHFHVDNQTIINDWQNLLEECLSNEVSSVRIVSAEAHTAFFTEYYFTWNQENRHAIINRYLDNLQSTSQTNRIGFAQAIGHFPEPVLKEKNEDIFKKLMKCCYIAKETTLWAESRKEAMISLRKICETLGLEHTEQWKLFVDDLYECLFNGLGEYTNDSRGDIGSWVREAAISGILSLTNLIYDAKFTSMLNENLMKNVIGGISQQAVERIDRTRAKAGTAFNSLIRSDLPNIPYHKELRTLFCINDDSGKYIDWKSESETFPLFIQMLSFPPYVQYLLKGIIFSVGGLSESLVKHSSMSLFTYLQQLDKTTLSSLCQEICNIFEACHGDDRMISASLAFLDRLFSSGCIQNILDDPDNEIPRRILTLLKKESKSINATQSQLNSVKLFCHLLQVRGPVSKGAFSQLSIYLCHKFKFVRKATASRLYESLTLYGDDMDMTEEELAVLLTQLNTIDWEKPVEELRPIRNQLCEIMKCPAPMLRQKPK</sequence>
<dbReference type="InterPro" id="IPR011989">
    <property type="entry name" value="ARM-like"/>
</dbReference>
<evidence type="ECO:0000259" key="4">
    <source>
        <dbReference type="Pfam" id="PF12612"/>
    </source>
</evidence>
<dbReference type="SUPFAM" id="SSF48371">
    <property type="entry name" value="ARM repeat"/>
    <property type="match status" value="2"/>
</dbReference>
<dbReference type="PANTHER" id="PTHR12658:SF0">
    <property type="entry name" value="TUBULIN-SPECIFIC CHAPERONE D"/>
    <property type="match status" value="1"/>
</dbReference>
<proteinExistence type="inferred from homology"/>
<evidence type="ECO:0000256" key="1">
    <source>
        <dbReference type="ARBA" id="ARBA00006853"/>
    </source>
</evidence>
<dbReference type="InterPro" id="IPR022577">
    <property type="entry name" value="TBCD_C"/>
</dbReference>
<dbReference type="GO" id="GO:0016328">
    <property type="term" value="C:lateral plasma membrane"/>
    <property type="evidence" value="ECO:0007669"/>
    <property type="project" value="TreeGrafter"/>
</dbReference>
<evidence type="ECO:0000313" key="7">
    <source>
        <dbReference type="Proteomes" id="UP000215335"/>
    </source>
</evidence>
<dbReference type="PANTHER" id="PTHR12658">
    <property type="entry name" value="BETA-TUBULIN COFACTOR D"/>
    <property type="match status" value="1"/>
</dbReference>
<organism evidence="6 7">
    <name type="scientific">Trichomalopsis sarcophagae</name>
    <dbReference type="NCBI Taxonomy" id="543379"/>
    <lineage>
        <taxon>Eukaryota</taxon>
        <taxon>Metazoa</taxon>
        <taxon>Ecdysozoa</taxon>
        <taxon>Arthropoda</taxon>
        <taxon>Hexapoda</taxon>
        <taxon>Insecta</taxon>
        <taxon>Pterygota</taxon>
        <taxon>Neoptera</taxon>
        <taxon>Endopterygota</taxon>
        <taxon>Hymenoptera</taxon>
        <taxon>Apocrita</taxon>
        <taxon>Proctotrupomorpha</taxon>
        <taxon>Chalcidoidea</taxon>
        <taxon>Pteromalidae</taxon>
        <taxon>Pteromalinae</taxon>
        <taxon>Trichomalopsis</taxon>
    </lineage>
</organism>
<protein>
    <recommendedName>
        <fullName evidence="2">Tubulin-specific chaperone D</fullName>
    </recommendedName>
</protein>
<gene>
    <name evidence="6" type="ORF">TSAR_000146</name>
</gene>
<dbReference type="OrthoDB" id="10253476at2759"/>
<dbReference type="GO" id="GO:0070830">
    <property type="term" value="P:bicellular tight junction assembly"/>
    <property type="evidence" value="ECO:0007669"/>
    <property type="project" value="TreeGrafter"/>
</dbReference>
<dbReference type="GO" id="GO:0034333">
    <property type="term" value="P:adherens junction assembly"/>
    <property type="evidence" value="ECO:0007669"/>
    <property type="project" value="TreeGrafter"/>
</dbReference>
<dbReference type="Pfam" id="PF12612">
    <property type="entry name" value="TFCD_C"/>
    <property type="match status" value="1"/>
</dbReference>
<dbReference type="GO" id="GO:0000226">
    <property type="term" value="P:microtubule cytoskeleton organization"/>
    <property type="evidence" value="ECO:0007669"/>
    <property type="project" value="TreeGrafter"/>
</dbReference>
<dbReference type="Pfam" id="PF23579">
    <property type="entry name" value="ARM_TBCD"/>
    <property type="match status" value="1"/>
</dbReference>
<evidence type="ECO:0000256" key="3">
    <source>
        <dbReference type="ARBA" id="ARBA00023186"/>
    </source>
</evidence>
<evidence type="ECO:0000256" key="2">
    <source>
        <dbReference type="ARBA" id="ARBA00015003"/>
    </source>
</evidence>
<dbReference type="Pfam" id="PF25767">
    <property type="entry name" value="ARM_TBCD_2nd"/>
    <property type="match status" value="1"/>
</dbReference>
<comment type="similarity">
    <text evidence="1">Belongs to the TBCD family.</text>
</comment>
<dbReference type="GO" id="GO:0048487">
    <property type="term" value="F:beta-tubulin binding"/>
    <property type="evidence" value="ECO:0007669"/>
    <property type="project" value="InterPro"/>
</dbReference>
<dbReference type="Proteomes" id="UP000215335">
    <property type="component" value="Unassembled WGS sequence"/>
</dbReference>
<dbReference type="InterPro" id="IPR033162">
    <property type="entry name" value="TBCD"/>
</dbReference>
<evidence type="ECO:0000313" key="6">
    <source>
        <dbReference type="EMBL" id="OXU28308.1"/>
    </source>
</evidence>
<comment type="caution">
    <text evidence="6">The sequence shown here is derived from an EMBL/GenBank/DDBJ whole genome shotgun (WGS) entry which is preliminary data.</text>
</comment>
<dbReference type="GO" id="GO:0005096">
    <property type="term" value="F:GTPase activator activity"/>
    <property type="evidence" value="ECO:0007669"/>
    <property type="project" value="InterPro"/>
</dbReference>
<dbReference type="STRING" id="543379.A0A232FCX9"/>
<feature type="domain" description="Tubulin-folding cofactor D C-terminal" evidence="4">
    <location>
        <begin position="867"/>
        <end position="1046"/>
    </location>
</feature>
<dbReference type="EMBL" id="NNAY01000450">
    <property type="protein sequence ID" value="OXU28308.1"/>
    <property type="molecule type" value="Genomic_DNA"/>
</dbReference>
<dbReference type="Gene3D" id="1.25.10.10">
    <property type="entry name" value="Leucine-rich Repeat Variant"/>
    <property type="match status" value="2"/>
</dbReference>
<accession>A0A232FCX9</accession>
<feature type="domain" description="Tubulin-folding cofactor D ARM repeats" evidence="5">
    <location>
        <begin position="273"/>
        <end position="511"/>
    </location>
</feature>
<dbReference type="AlphaFoldDB" id="A0A232FCX9"/>
<reference evidence="6 7" key="1">
    <citation type="journal article" date="2017" name="Curr. Biol.">
        <title>The Evolution of Venom by Co-option of Single-Copy Genes.</title>
        <authorList>
            <person name="Martinson E.O."/>
            <person name="Mrinalini"/>
            <person name="Kelkar Y.D."/>
            <person name="Chang C.H."/>
            <person name="Werren J.H."/>
        </authorList>
    </citation>
    <scope>NUCLEOTIDE SEQUENCE [LARGE SCALE GENOMIC DNA]</scope>
    <source>
        <strain evidence="6 7">Alberta</strain>
        <tissue evidence="6">Whole body</tissue>
    </source>
</reference>